<evidence type="ECO:0000313" key="2">
    <source>
        <dbReference type="Proteomes" id="UP000002164"/>
    </source>
</evidence>
<accession>B1HZA7</accession>
<gene>
    <name evidence="1" type="ordered locus">Bsph_0891</name>
</gene>
<sequence>MVIKITLRGLKFFASIKNLLLYIWNIQLIQDMLRGFEYA</sequence>
<name>B1HZA7_LYSSC</name>
<dbReference type="AlphaFoldDB" id="B1HZA7"/>
<reference evidence="1 2" key="1">
    <citation type="journal article" date="2008" name="J. Bacteriol.">
        <title>Complete genome sequence of the mosquitocidal bacterium Bacillus sphaericus C3-41 and comparison with those of closely related Bacillus species.</title>
        <authorList>
            <person name="Hu X."/>
            <person name="Fan W."/>
            <person name="Han B."/>
            <person name="Liu H."/>
            <person name="Zheng D."/>
            <person name="Li Q."/>
            <person name="Dong W."/>
            <person name="Yan J."/>
            <person name="Gao M."/>
            <person name="Berry C."/>
            <person name="Yuan Z."/>
        </authorList>
    </citation>
    <scope>NUCLEOTIDE SEQUENCE [LARGE SCALE GENOMIC DNA]</scope>
    <source>
        <strain evidence="1 2">C3-41</strain>
    </source>
</reference>
<dbReference type="EnsemblBacteria" id="ACA38507">
    <property type="protein sequence ID" value="ACA38507"/>
    <property type="gene ID" value="Bsph_0891"/>
</dbReference>
<dbReference type="KEGG" id="lsp:Bsph_0891"/>
<dbReference type="HOGENOM" id="CLU_3312312_0_0_9"/>
<dbReference type="EMBL" id="CP000817">
    <property type="protein sequence ID" value="ACA38507.1"/>
    <property type="molecule type" value="Genomic_DNA"/>
</dbReference>
<protein>
    <submittedName>
        <fullName evidence="1">Uncharacterized protein</fullName>
    </submittedName>
</protein>
<organism evidence="1 2">
    <name type="scientific">Lysinibacillus sphaericus (strain C3-41)</name>
    <dbReference type="NCBI Taxonomy" id="444177"/>
    <lineage>
        <taxon>Bacteria</taxon>
        <taxon>Bacillati</taxon>
        <taxon>Bacillota</taxon>
        <taxon>Bacilli</taxon>
        <taxon>Bacillales</taxon>
        <taxon>Bacillaceae</taxon>
        <taxon>Lysinibacillus</taxon>
    </lineage>
</organism>
<proteinExistence type="predicted"/>
<dbReference type="Proteomes" id="UP000002164">
    <property type="component" value="Chromosome"/>
</dbReference>
<evidence type="ECO:0000313" key="1">
    <source>
        <dbReference type="EMBL" id="ACA38507.1"/>
    </source>
</evidence>